<feature type="transmembrane region" description="Helical" evidence="8">
    <location>
        <begin position="65"/>
        <end position="83"/>
    </location>
</feature>
<dbReference type="Proteomes" id="UP001525890">
    <property type="component" value="Unassembled WGS sequence"/>
</dbReference>
<dbReference type="InterPro" id="IPR022505">
    <property type="entry name" value="Exosortase_cyanobac"/>
</dbReference>
<evidence type="ECO:0000256" key="1">
    <source>
        <dbReference type="ARBA" id="ARBA00004651"/>
    </source>
</evidence>
<evidence type="ECO:0000256" key="4">
    <source>
        <dbReference type="ARBA" id="ARBA00022692"/>
    </source>
</evidence>
<feature type="transmembrane region" description="Helical" evidence="8">
    <location>
        <begin position="248"/>
        <end position="268"/>
    </location>
</feature>
<feature type="transmembrane region" description="Helical" evidence="8">
    <location>
        <begin position="116"/>
        <end position="137"/>
    </location>
</feature>
<evidence type="ECO:0000256" key="8">
    <source>
        <dbReference type="SAM" id="Phobius"/>
    </source>
</evidence>
<keyword evidence="4 8" id="KW-0812">Transmembrane</keyword>
<keyword evidence="7 8" id="KW-0472">Membrane</keyword>
<sequence>MSFVQTLQEPKYWLLGIAAGLMTINITLMWKYAPVDVVGTSLLFWGGAAFLIWERYESFKLQSGPISSILGVAIVALILLKSATLNSYDIFLRLSPFMSGIGLGLIASGIKGLKQYWQELFILGFMSISTGLLLRIFDISPLTAKFSALILWYLGFPVTRQGIYVNLPTGSIEVYSGCSGYSAILQLLGLSILFLFMFPTTRKQKIYIPLAAIILGFIVNGIRVALMAFLVAYSNKESFEYWHYGDGSLIFSMFGVFLLGLFCWFFILRNEPENLKIDP</sequence>
<keyword evidence="2" id="KW-1003">Cell membrane</keyword>
<dbReference type="GO" id="GO:0016787">
    <property type="term" value="F:hydrolase activity"/>
    <property type="evidence" value="ECO:0007669"/>
    <property type="project" value="UniProtKB-KW"/>
</dbReference>
<feature type="transmembrane region" description="Helical" evidence="8">
    <location>
        <begin position="210"/>
        <end position="233"/>
    </location>
</feature>
<dbReference type="EC" id="3.4.22.-" evidence="9"/>
<evidence type="ECO:0000256" key="7">
    <source>
        <dbReference type="ARBA" id="ARBA00023136"/>
    </source>
</evidence>
<accession>A0ABT2MV03</accession>
<gene>
    <name evidence="9" type="primary">crtA</name>
    <name evidence="9" type="ORF">NG799_19915</name>
</gene>
<feature type="transmembrane region" description="Helical" evidence="8">
    <location>
        <begin position="179"/>
        <end position="198"/>
    </location>
</feature>
<dbReference type="NCBIfam" id="TIGR03763">
    <property type="entry name" value="cyanoexo_CrtA"/>
    <property type="match status" value="1"/>
</dbReference>
<keyword evidence="10" id="KW-1185">Reference proteome</keyword>
<dbReference type="EMBL" id="JAMXFF010000033">
    <property type="protein sequence ID" value="MCT7968578.1"/>
    <property type="molecule type" value="Genomic_DNA"/>
</dbReference>
<proteinExistence type="predicted"/>
<name>A0ABT2MV03_9CYAN</name>
<keyword evidence="5 9" id="KW-0378">Hydrolase</keyword>
<feature type="transmembrane region" description="Helical" evidence="8">
    <location>
        <begin position="149"/>
        <end position="167"/>
    </location>
</feature>
<keyword evidence="6 8" id="KW-1133">Transmembrane helix</keyword>
<dbReference type="InterPro" id="IPR019127">
    <property type="entry name" value="Exosortase"/>
</dbReference>
<organism evidence="9 10">
    <name type="scientific">Laspinema palackyanum D2a</name>
    <dbReference type="NCBI Taxonomy" id="2953684"/>
    <lineage>
        <taxon>Bacteria</taxon>
        <taxon>Bacillati</taxon>
        <taxon>Cyanobacteriota</taxon>
        <taxon>Cyanophyceae</taxon>
        <taxon>Oscillatoriophycideae</taxon>
        <taxon>Oscillatoriales</taxon>
        <taxon>Laspinemataceae</taxon>
        <taxon>Laspinema</taxon>
        <taxon>Laspinema palackyanum</taxon>
    </lineage>
</organism>
<feature type="transmembrane region" description="Helical" evidence="8">
    <location>
        <begin position="90"/>
        <end position="110"/>
    </location>
</feature>
<dbReference type="InterPro" id="IPR026392">
    <property type="entry name" value="Exo/Archaeosortase_dom"/>
</dbReference>
<comment type="subcellular location">
    <subcellularLocation>
        <location evidence="1">Cell membrane</location>
        <topology evidence="1">Multi-pass membrane protein</topology>
    </subcellularLocation>
</comment>
<evidence type="ECO:0000256" key="3">
    <source>
        <dbReference type="ARBA" id="ARBA00022670"/>
    </source>
</evidence>
<evidence type="ECO:0000313" key="9">
    <source>
        <dbReference type="EMBL" id="MCT7968578.1"/>
    </source>
</evidence>
<evidence type="ECO:0000256" key="6">
    <source>
        <dbReference type="ARBA" id="ARBA00022989"/>
    </source>
</evidence>
<protein>
    <submittedName>
        <fullName evidence="9">Cyanoexosortase A</fullName>
        <ecNumber evidence="9">3.4.22.-</ecNumber>
    </submittedName>
</protein>
<comment type="caution">
    <text evidence="9">The sequence shown here is derived from an EMBL/GenBank/DDBJ whole genome shotgun (WGS) entry which is preliminary data.</text>
</comment>
<dbReference type="NCBIfam" id="TIGR04178">
    <property type="entry name" value="exo_archaeo"/>
    <property type="match status" value="1"/>
</dbReference>
<dbReference type="RefSeq" id="WP_368008092.1">
    <property type="nucleotide sequence ID" value="NZ_JAMXFF010000033.1"/>
</dbReference>
<feature type="transmembrane region" description="Helical" evidence="8">
    <location>
        <begin position="12"/>
        <end position="30"/>
    </location>
</feature>
<reference evidence="9 10" key="1">
    <citation type="journal article" date="2022" name="Front. Microbiol.">
        <title>High genomic differentiation and limited gene flow indicate recent cryptic speciation within the genus Laspinema (cyanobacteria).</title>
        <authorList>
            <person name="Stanojkovic A."/>
            <person name="Skoupy S."/>
            <person name="Skaloud P."/>
            <person name="Dvorak P."/>
        </authorList>
    </citation>
    <scope>NUCLEOTIDE SEQUENCE [LARGE SCALE GENOMIC DNA]</scope>
    <source>
        <strain evidence="9 10">D2a</strain>
    </source>
</reference>
<evidence type="ECO:0000256" key="5">
    <source>
        <dbReference type="ARBA" id="ARBA00022801"/>
    </source>
</evidence>
<keyword evidence="3" id="KW-0645">Protease</keyword>
<dbReference type="Pfam" id="PF09721">
    <property type="entry name" value="Exosortase_EpsH"/>
    <property type="match status" value="1"/>
</dbReference>
<evidence type="ECO:0000313" key="10">
    <source>
        <dbReference type="Proteomes" id="UP001525890"/>
    </source>
</evidence>
<evidence type="ECO:0000256" key="2">
    <source>
        <dbReference type="ARBA" id="ARBA00022475"/>
    </source>
</evidence>